<name>A0A3S2UD97_9BURK</name>
<proteinExistence type="predicted"/>
<accession>A0A3S2UD97</accession>
<reference evidence="2 3" key="1">
    <citation type="submission" date="2019-01" db="EMBL/GenBank/DDBJ databases">
        <authorList>
            <person name="Chen W.-M."/>
        </authorList>
    </citation>
    <scope>NUCLEOTIDE SEQUENCE [LARGE SCALE GENOMIC DNA]</scope>
    <source>
        <strain evidence="2 3">CCP-18</strain>
    </source>
</reference>
<dbReference type="AlphaFoldDB" id="A0A3S2UD97"/>
<dbReference type="OrthoDB" id="9153329at2"/>
<dbReference type="EMBL" id="SACM01000003">
    <property type="protein sequence ID" value="RVT84996.1"/>
    <property type="molecule type" value="Genomic_DNA"/>
</dbReference>
<evidence type="ECO:0000313" key="2">
    <source>
        <dbReference type="EMBL" id="RVT84996.1"/>
    </source>
</evidence>
<protein>
    <submittedName>
        <fullName evidence="2">Uncharacterized protein</fullName>
    </submittedName>
</protein>
<feature type="signal peptide" evidence="1">
    <location>
        <begin position="1"/>
        <end position="22"/>
    </location>
</feature>
<dbReference type="RefSeq" id="WP_127683398.1">
    <property type="nucleotide sequence ID" value="NZ_SACM01000003.1"/>
</dbReference>
<feature type="chain" id="PRO_5018639690" evidence="1">
    <location>
        <begin position="23"/>
        <end position="116"/>
    </location>
</feature>
<sequence>MKNCIATALIAGALGLSGAVHASRPAVPAETVCTSVPEPQFTGVRETESVYEAELTLEQGRPVALSFKILQGLKDRRAQRAVIVALSDANRAMACGDFTGKVSRRHVVPATPVPQP</sequence>
<organism evidence="2 3">
    <name type="scientific">Inhella crocodyli</name>
    <dbReference type="NCBI Taxonomy" id="2499851"/>
    <lineage>
        <taxon>Bacteria</taxon>
        <taxon>Pseudomonadati</taxon>
        <taxon>Pseudomonadota</taxon>
        <taxon>Betaproteobacteria</taxon>
        <taxon>Burkholderiales</taxon>
        <taxon>Sphaerotilaceae</taxon>
        <taxon>Inhella</taxon>
    </lineage>
</organism>
<gene>
    <name evidence="2" type="ORF">EOD73_12825</name>
</gene>
<dbReference type="Proteomes" id="UP000288587">
    <property type="component" value="Unassembled WGS sequence"/>
</dbReference>
<evidence type="ECO:0000256" key="1">
    <source>
        <dbReference type="SAM" id="SignalP"/>
    </source>
</evidence>
<keyword evidence="3" id="KW-1185">Reference proteome</keyword>
<evidence type="ECO:0000313" key="3">
    <source>
        <dbReference type="Proteomes" id="UP000288587"/>
    </source>
</evidence>
<comment type="caution">
    <text evidence="2">The sequence shown here is derived from an EMBL/GenBank/DDBJ whole genome shotgun (WGS) entry which is preliminary data.</text>
</comment>
<keyword evidence="1" id="KW-0732">Signal</keyword>